<feature type="active site" description="Proton donor" evidence="5 8">
    <location>
        <position position="193"/>
    </location>
</feature>
<dbReference type="EMBL" id="CP165625">
    <property type="protein sequence ID" value="XDU96113.1"/>
    <property type="molecule type" value="Genomic_DNA"/>
</dbReference>
<evidence type="ECO:0000256" key="2">
    <source>
        <dbReference type="ARBA" id="ARBA00022801"/>
    </source>
</evidence>
<dbReference type="RefSeq" id="WP_369753436.1">
    <property type="nucleotide sequence ID" value="NZ_CP165625.1"/>
</dbReference>
<dbReference type="InterPro" id="IPR022790">
    <property type="entry name" value="GH26_dom"/>
</dbReference>
<keyword evidence="4" id="KW-0119">Carbohydrate metabolism</keyword>
<feature type="binding site" evidence="6">
    <location>
        <position position="263"/>
    </location>
    <ligand>
        <name>substrate</name>
    </ligand>
</feature>
<feature type="chain" id="PRO_5044050273" description="Mannan endo-1,4-beta-mannosidase" evidence="4">
    <location>
        <begin position="23"/>
        <end position="382"/>
    </location>
</feature>
<dbReference type="Pfam" id="PF02156">
    <property type="entry name" value="Glyco_hydro_26"/>
    <property type="match status" value="1"/>
</dbReference>
<keyword evidence="3 4" id="KW-0326">Glycosidase</keyword>
<evidence type="ECO:0000256" key="5">
    <source>
        <dbReference type="PIRSR" id="PIRSR018168-1"/>
    </source>
</evidence>
<reference evidence="10" key="1">
    <citation type="submission" date="2024-07" db="EMBL/GenBank/DDBJ databases">
        <authorList>
            <person name="Biller S.J."/>
        </authorList>
    </citation>
    <scope>NUCLEOTIDE SEQUENCE</scope>
    <source>
        <strain evidence="10">WC2409</strain>
    </source>
</reference>
<accession>A0AB39W4W5</accession>
<sequence length="382" mass="44909">MKKNTIALFTLFCLFISCASKKQPNDTKSSLSDTKSTIETQQLYNNLKKSIDIGIFFGHQDDLAYGVNWKYEAGRSDVKELTGDYPAVYGWDLAGLEKKSKTNIDGVPFDKMRQYIKESHKRGGITTLSWHIDNPLTNKNAWDITPNSLVSALPGGVNHKKFKSWLDEGIRFILSIKDENGKPIPMVYRPYHELTGNWFWWCKNNGSPEEFKALWKFTINYFQQKGVHNLIYVYNTADFNTKEEFLEYYPGSDYADILSFDKYQYSDPTKDNSFIENCQRQFKIMDEVTKEQNKIMAFAETGYEAIPYDKWWTDTLIKAIGDYKISYLLVWRNHGWQEKEQKMHYYAPYKGQISEKDFINFYKLDKILFEKEAKKENLYKNN</sequence>
<evidence type="ECO:0000259" key="9">
    <source>
        <dbReference type="PROSITE" id="PS51764"/>
    </source>
</evidence>
<dbReference type="PANTHER" id="PTHR40079">
    <property type="entry name" value="MANNAN ENDO-1,4-BETA-MANNOSIDASE E-RELATED"/>
    <property type="match status" value="1"/>
</dbReference>
<gene>
    <name evidence="10" type="ORF">AB3G34_03170</name>
</gene>
<dbReference type="Gene3D" id="3.20.20.80">
    <property type="entry name" value="Glycosidases"/>
    <property type="match status" value="1"/>
</dbReference>
<dbReference type="PROSITE" id="PS51257">
    <property type="entry name" value="PROKAR_LIPOPROTEIN"/>
    <property type="match status" value="1"/>
</dbReference>
<comment type="catalytic activity">
    <reaction evidence="4">
        <text>Random hydrolysis of (1-&gt;4)-beta-D-mannosidic linkages in mannans, galactomannans and glucomannans.</text>
        <dbReference type="EC" id="3.2.1.78"/>
    </reaction>
</comment>
<evidence type="ECO:0000256" key="1">
    <source>
        <dbReference type="ARBA" id="ARBA00007754"/>
    </source>
</evidence>
<protein>
    <recommendedName>
        <fullName evidence="4">Mannan endo-1,4-beta-mannosidase</fullName>
        <ecNumber evidence="4">3.2.1.78</ecNumber>
    </recommendedName>
</protein>
<dbReference type="PIRSF" id="PIRSF018168">
    <property type="entry name" value="Mannan-1_4-beta-mannosidase"/>
    <property type="match status" value="1"/>
</dbReference>
<feature type="domain" description="GH26" evidence="9">
    <location>
        <begin position="38"/>
        <end position="371"/>
    </location>
</feature>
<keyword evidence="2 4" id="KW-0378">Hydrolase</keyword>
<dbReference type="PRINTS" id="PR00739">
    <property type="entry name" value="GLHYDRLASE26"/>
</dbReference>
<evidence type="ECO:0000256" key="6">
    <source>
        <dbReference type="PIRSR" id="PIRSR018168-2"/>
    </source>
</evidence>
<evidence type="ECO:0000256" key="8">
    <source>
        <dbReference type="PROSITE-ProRule" id="PRU01100"/>
    </source>
</evidence>
<dbReference type="PROSITE" id="PS51764">
    <property type="entry name" value="GH26"/>
    <property type="match status" value="1"/>
</dbReference>
<feature type="binding site" evidence="6">
    <location>
        <position position="198"/>
    </location>
    <ligand>
        <name>substrate</name>
    </ligand>
</feature>
<organism evidence="10">
    <name type="scientific">Flavobacterium sp. WC2409</name>
    <dbReference type="NCBI Taxonomy" id="3234139"/>
    <lineage>
        <taxon>Bacteria</taxon>
        <taxon>Pseudomonadati</taxon>
        <taxon>Bacteroidota</taxon>
        <taxon>Flavobacteriia</taxon>
        <taxon>Flavobacteriales</taxon>
        <taxon>Flavobacteriaceae</taxon>
        <taxon>Flavobacterium</taxon>
    </lineage>
</organism>
<dbReference type="InterPro" id="IPR016714">
    <property type="entry name" value="MANB/E"/>
</dbReference>
<dbReference type="EC" id="3.2.1.78" evidence="4"/>
<proteinExistence type="inferred from homology"/>
<keyword evidence="4" id="KW-0964">Secreted</keyword>
<evidence type="ECO:0000256" key="3">
    <source>
        <dbReference type="ARBA" id="ARBA00023295"/>
    </source>
</evidence>
<dbReference type="PANTHER" id="PTHR40079:SF4">
    <property type="entry name" value="GH26 DOMAIN-CONTAINING PROTEIN-RELATED"/>
    <property type="match status" value="1"/>
</dbReference>
<dbReference type="InterPro" id="IPR017853">
    <property type="entry name" value="GH"/>
</dbReference>
<dbReference type="GO" id="GO:0016985">
    <property type="term" value="F:mannan endo-1,4-beta-mannosidase activity"/>
    <property type="evidence" value="ECO:0007669"/>
    <property type="project" value="UniProtKB-UniRule"/>
</dbReference>
<dbReference type="GO" id="GO:0005576">
    <property type="term" value="C:extracellular region"/>
    <property type="evidence" value="ECO:0007669"/>
    <property type="project" value="UniProtKB-SubCell"/>
</dbReference>
<feature type="active site" description="Nucleophile" evidence="5 8">
    <location>
        <position position="300"/>
    </location>
</feature>
<feature type="site" description="Plays an important role in maintaining the position of the catalytic nucleophile" evidence="7">
    <location>
        <position position="192"/>
    </location>
</feature>
<comment type="subcellular location">
    <subcellularLocation>
        <location evidence="4">Secreted</location>
    </subcellularLocation>
</comment>
<name>A0AB39W4W5_9FLAO</name>
<evidence type="ECO:0000256" key="4">
    <source>
        <dbReference type="PIRNR" id="PIRNR018168"/>
    </source>
</evidence>
<dbReference type="InterPro" id="IPR000805">
    <property type="entry name" value="Glyco_hydro_26"/>
</dbReference>
<dbReference type="SUPFAM" id="SSF51445">
    <property type="entry name" value="(Trans)glycosidases"/>
    <property type="match status" value="1"/>
</dbReference>
<dbReference type="GO" id="GO:0006080">
    <property type="term" value="P:substituted mannan metabolic process"/>
    <property type="evidence" value="ECO:0007669"/>
    <property type="project" value="UniProtKB-UniRule"/>
</dbReference>
<feature type="signal peptide" evidence="4">
    <location>
        <begin position="1"/>
        <end position="22"/>
    </location>
</feature>
<keyword evidence="4" id="KW-0732">Signal</keyword>
<evidence type="ECO:0000256" key="7">
    <source>
        <dbReference type="PIRSR" id="PIRSR018168-3"/>
    </source>
</evidence>
<evidence type="ECO:0000313" key="10">
    <source>
        <dbReference type="EMBL" id="XDU96113.1"/>
    </source>
</evidence>
<feature type="binding site" evidence="6">
    <location>
        <position position="131"/>
    </location>
    <ligand>
        <name>substrate</name>
    </ligand>
</feature>
<comment type="similarity">
    <text evidence="1 4 8">Belongs to the glycosyl hydrolase 26 family.</text>
</comment>
<dbReference type="AlphaFoldDB" id="A0AB39W4W5"/>